<keyword evidence="2" id="KW-1185">Reference proteome</keyword>
<evidence type="ECO:0008006" key="3">
    <source>
        <dbReference type="Google" id="ProtNLM"/>
    </source>
</evidence>
<comment type="caution">
    <text evidence="1">The sequence shown here is derived from an EMBL/GenBank/DDBJ whole genome shotgun (WGS) entry which is preliminary data.</text>
</comment>
<organism evidence="1 2">
    <name type="scientific">Arabidopsis suecica</name>
    <name type="common">Swedish thale-cress</name>
    <name type="synonym">Cardaminopsis suecica</name>
    <dbReference type="NCBI Taxonomy" id="45249"/>
    <lineage>
        <taxon>Eukaryota</taxon>
        <taxon>Viridiplantae</taxon>
        <taxon>Streptophyta</taxon>
        <taxon>Embryophyta</taxon>
        <taxon>Tracheophyta</taxon>
        <taxon>Spermatophyta</taxon>
        <taxon>Magnoliopsida</taxon>
        <taxon>eudicotyledons</taxon>
        <taxon>Gunneridae</taxon>
        <taxon>Pentapetalae</taxon>
        <taxon>rosids</taxon>
        <taxon>malvids</taxon>
        <taxon>Brassicales</taxon>
        <taxon>Brassicaceae</taxon>
        <taxon>Camelineae</taxon>
        <taxon>Arabidopsis</taxon>
    </lineage>
</organism>
<accession>A0A8T1YHR4</accession>
<proteinExistence type="predicted"/>
<sequence length="116" mass="12970">MMNRIAAELHCVLWCLRSLHDLHFDSCELWSDCSAAIAAIGKPSDWPKYRSQLDKISQALQVMREVRFNLSSPKANVLARAIACSVTKEGRFTSYLALGGPAWLQERIARESSMGS</sequence>
<protein>
    <recommendedName>
        <fullName evidence="3">RNase H type-1 domain-containing protein</fullName>
    </recommendedName>
</protein>
<name>A0A8T1YHR4_ARASU</name>
<dbReference type="EMBL" id="JAEFBJ010000012">
    <property type="protein sequence ID" value="KAG7545626.1"/>
    <property type="molecule type" value="Genomic_DNA"/>
</dbReference>
<evidence type="ECO:0000313" key="1">
    <source>
        <dbReference type="EMBL" id="KAG7545626.1"/>
    </source>
</evidence>
<evidence type="ECO:0000313" key="2">
    <source>
        <dbReference type="Proteomes" id="UP000694251"/>
    </source>
</evidence>
<reference evidence="1 2" key="1">
    <citation type="submission" date="2020-12" db="EMBL/GenBank/DDBJ databases">
        <title>Concerted genomic and epigenomic changes stabilize Arabidopsis allopolyploids.</title>
        <authorList>
            <person name="Chen Z."/>
        </authorList>
    </citation>
    <scope>NUCLEOTIDE SEQUENCE [LARGE SCALE GENOMIC DNA]</scope>
    <source>
        <strain evidence="1">As9502</strain>
        <tissue evidence="1">Leaf</tissue>
    </source>
</reference>
<dbReference type="Proteomes" id="UP000694251">
    <property type="component" value="Chromosome 12"/>
</dbReference>
<dbReference type="AlphaFoldDB" id="A0A8T1YHR4"/>
<gene>
    <name evidence="1" type="ORF">ISN44_As12g010680</name>
</gene>
<dbReference type="OrthoDB" id="1038986at2759"/>